<evidence type="ECO:0000313" key="2">
    <source>
        <dbReference type="EMBL" id="CAD5217754.1"/>
    </source>
</evidence>
<evidence type="ECO:0000313" key="5">
    <source>
        <dbReference type="WBParaSite" id="BXY_1709400.1"/>
    </source>
</evidence>
<gene>
    <name evidence="2" type="ORF">BXYJ_LOCUS5188</name>
</gene>
<name>A0A1I7SVL7_BURXY</name>
<proteinExistence type="predicted"/>
<keyword evidence="4" id="KW-1185">Reference proteome</keyword>
<sequence length="208" mass="23351">MSSSSRRNDLVHTDLERNREKFTIQKSKEEKARFQQQYGPEARNHAEAIAQILGQNTVGPSRCSSSTSTAMSVIMMEKDTRNSNNPNVHLFNYEEHNNDILDVVSTPQERQEARDRRFGAAGRMASSSSTDHLVHTDVAENLEKFNRSKINDQDLNNNMAENLEILKKQMPSAIKSSVSSSSTWTDSQCPGTVRTARTPTTRTSSPHP</sequence>
<evidence type="ECO:0000313" key="4">
    <source>
        <dbReference type="Proteomes" id="UP000659654"/>
    </source>
</evidence>
<feature type="region of interest" description="Disordered" evidence="1">
    <location>
        <begin position="174"/>
        <end position="208"/>
    </location>
</feature>
<dbReference type="Proteomes" id="UP000095284">
    <property type="component" value="Unplaced"/>
</dbReference>
<dbReference type="Proteomes" id="UP000582659">
    <property type="component" value="Unassembled WGS sequence"/>
</dbReference>
<dbReference type="Proteomes" id="UP000659654">
    <property type="component" value="Unassembled WGS sequence"/>
</dbReference>
<feature type="compositionally biased region" description="Low complexity" evidence="1">
    <location>
        <begin position="192"/>
        <end position="208"/>
    </location>
</feature>
<evidence type="ECO:0000313" key="3">
    <source>
        <dbReference type="Proteomes" id="UP000095284"/>
    </source>
</evidence>
<dbReference type="EMBL" id="CAJFCV020000002">
    <property type="protein sequence ID" value="CAG9101633.1"/>
    <property type="molecule type" value="Genomic_DNA"/>
</dbReference>
<evidence type="ECO:0000256" key="1">
    <source>
        <dbReference type="SAM" id="MobiDB-lite"/>
    </source>
</evidence>
<protein>
    <submittedName>
        <fullName evidence="2">(pine wood nematode) hypothetical protein</fullName>
    </submittedName>
</protein>
<reference evidence="2" key="2">
    <citation type="submission" date="2020-09" db="EMBL/GenBank/DDBJ databases">
        <authorList>
            <person name="Kikuchi T."/>
        </authorList>
    </citation>
    <scope>NUCLEOTIDE SEQUENCE</scope>
    <source>
        <strain evidence="2">Ka4C1</strain>
    </source>
</reference>
<dbReference type="EMBL" id="CAJFDI010000002">
    <property type="protein sequence ID" value="CAD5217754.1"/>
    <property type="molecule type" value="Genomic_DNA"/>
</dbReference>
<accession>A0A1I7SVL7</accession>
<dbReference type="AlphaFoldDB" id="A0A1I7SVL7"/>
<organism evidence="3 5">
    <name type="scientific">Bursaphelenchus xylophilus</name>
    <name type="common">Pinewood nematode worm</name>
    <name type="synonym">Aphelenchoides xylophilus</name>
    <dbReference type="NCBI Taxonomy" id="6326"/>
    <lineage>
        <taxon>Eukaryota</taxon>
        <taxon>Metazoa</taxon>
        <taxon>Ecdysozoa</taxon>
        <taxon>Nematoda</taxon>
        <taxon>Chromadorea</taxon>
        <taxon>Rhabditida</taxon>
        <taxon>Tylenchina</taxon>
        <taxon>Tylenchomorpha</taxon>
        <taxon>Aphelenchoidea</taxon>
        <taxon>Aphelenchoididae</taxon>
        <taxon>Bursaphelenchus</taxon>
    </lineage>
</organism>
<dbReference type="WBParaSite" id="BXY_1709400.1">
    <property type="protein sequence ID" value="BXY_1709400.1"/>
    <property type="gene ID" value="BXY_1709400"/>
</dbReference>
<reference evidence="5" key="1">
    <citation type="submission" date="2016-11" db="UniProtKB">
        <authorList>
            <consortium name="WormBaseParasite"/>
        </authorList>
    </citation>
    <scope>IDENTIFICATION</scope>
</reference>